<comment type="caution">
    <text evidence="1">The sequence shown here is derived from an EMBL/GenBank/DDBJ whole genome shotgun (WGS) entry which is preliminary data.</text>
</comment>
<feature type="non-terminal residue" evidence="1">
    <location>
        <position position="30"/>
    </location>
</feature>
<evidence type="ECO:0000313" key="1">
    <source>
        <dbReference type="EMBL" id="GAI81573.1"/>
    </source>
</evidence>
<dbReference type="EMBL" id="BARW01013593">
    <property type="protein sequence ID" value="GAI81573.1"/>
    <property type="molecule type" value="Genomic_DNA"/>
</dbReference>
<gene>
    <name evidence="1" type="ORF">S12H4_24795</name>
</gene>
<reference evidence="1" key="1">
    <citation type="journal article" date="2014" name="Front. Microbiol.">
        <title>High frequency of phylogenetically diverse reductive dehalogenase-homologous genes in deep subseafloor sedimentary metagenomes.</title>
        <authorList>
            <person name="Kawai M."/>
            <person name="Futagami T."/>
            <person name="Toyoda A."/>
            <person name="Takaki Y."/>
            <person name="Nishi S."/>
            <person name="Hori S."/>
            <person name="Arai W."/>
            <person name="Tsubouchi T."/>
            <person name="Morono Y."/>
            <person name="Uchiyama I."/>
            <person name="Ito T."/>
            <person name="Fujiyama A."/>
            <person name="Inagaki F."/>
            <person name="Takami H."/>
        </authorList>
    </citation>
    <scope>NUCLEOTIDE SEQUENCE</scope>
    <source>
        <strain evidence="1">Expedition CK06-06</strain>
    </source>
</reference>
<accession>X1RLR9</accession>
<protein>
    <submittedName>
        <fullName evidence="1">Uncharacterized protein</fullName>
    </submittedName>
</protein>
<sequence length="30" mass="3330">MDPDEFGAFVSRLPFKAKILPGVDRSIEPP</sequence>
<dbReference type="AlphaFoldDB" id="X1RLR9"/>
<proteinExistence type="predicted"/>
<name>X1RLR9_9ZZZZ</name>
<organism evidence="1">
    <name type="scientific">marine sediment metagenome</name>
    <dbReference type="NCBI Taxonomy" id="412755"/>
    <lineage>
        <taxon>unclassified sequences</taxon>
        <taxon>metagenomes</taxon>
        <taxon>ecological metagenomes</taxon>
    </lineage>
</organism>